<accession>A0A9X2TIV7</accession>
<reference evidence="1" key="1">
    <citation type="submission" date="2022-08" db="EMBL/GenBank/DDBJ databases">
        <title>Genomic Encyclopedia of Type Strains, Phase V (KMG-V): Genome sequencing to study the core and pangenomes of soil and plant-associated prokaryotes.</title>
        <authorList>
            <person name="Whitman W."/>
        </authorList>
    </citation>
    <scope>NUCLEOTIDE SEQUENCE</scope>
    <source>
        <strain evidence="1">SP3049</strain>
    </source>
</reference>
<comment type="caution">
    <text evidence="1">The sequence shown here is derived from an EMBL/GenBank/DDBJ whole genome shotgun (WGS) entry which is preliminary data.</text>
</comment>
<dbReference type="Proteomes" id="UP001155057">
    <property type="component" value="Unassembled WGS sequence"/>
</dbReference>
<organism evidence="1 2">
    <name type="scientific">Salinibacter ruber</name>
    <dbReference type="NCBI Taxonomy" id="146919"/>
    <lineage>
        <taxon>Bacteria</taxon>
        <taxon>Pseudomonadati</taxon>
        <taxon>Rhodothermota</taxon>
        <taxon>Rhodothermia</taxon>
        <taxon>Rhodothermales</taxon>
        <taxon>Salinibacteraceae</taxon>
        <taxon>Salinibacter</taxon>
    </lineage>
</organism>
<evidence type="ECO:0000313" key="1">
    <source>
        <dbReference type="EMBL" id="MCS3709784.1"/>
    </source>
</evidence>
<dbReference type="EMBL" id="JANUAE010000004">
    <property type="protein sequence ID" value="MCS3709784.1"/>
    <property type="molecule type" value="Genomic_DNA"/>
</dbReference>
<sequence length="171" mass="19140">MSARTILKRRAEDMGWSTESQLTLCLRYISNQKSDDAFADFLDQAAATEKGMEGTLVEGALSVPACWSDLIGMAFPGDLEGVADAKHHRDGIDDPDPYYDDVRRVSAKLPHDYVAEMELASGQANYWATVQVIDNSNGEIVFQTEPYHEEMEEVRRVVDGTEFVVDILFDQ</sequence>
<evidence type="ECO:0000313" key="2">
    <source>
        <dbReference type="Proteomes" id="UP001155057"/>
    </source>
</evidence>
<protein>
    <submittedName>
        <fullName evidence="1">Uncharacterized protein</fullName>
    </submittedName>
</protein>
<dbReference type="AlphaFoldDB" id="A0A9X2TIV7"/>
<proteinExistence type="predicted"/>
<name>A0A9X2TIV7_9BACT</name>
<gene>
    <name evidence="1" type="ORF">GGP61_001388</name>
</gene>
<dbReference type="RefSeq" id="WP_259123632.1">
    <property type="nucleotide sequence ID" value="NZ_JANTZO010000005.1"/>
</dbReference>